<proteinExistence type="predicted"/>
<organism evidence="1 2">
    <name type="scientific">Rhododendron molle</name>
    <name type="common">Chinese azalea</name>
    <name type="synonym">Azalea mollis</name>
    <dbReference type="NCBI Taxonomy" id="49168"/>
    <lineage>
        <taxon>Eukaryota</taxon>
        <taxon>Viridiplantae</taxon>
        <taxon>Streptophyta</taxon>
        <taxon>Embryophyta</taxon>
        <taxon>Tracheophyta</taxon>
        <taxon>Spermatophyta</taxon>
        <taxon>Magnoliopsida</taxon>
        <taxon>eudicotyledons</taxon>
        <taxon>Gunneridae</taxon>
        <taxon>Pentapetalae</taxon>
        <taxon>asterids</taxon>
        <taxon>Ericales</taxon>
        <taxon>Ericaceae</taxon>
        <taxon>Ericoideae</taxon>
        <taxon>Rhodoreae</taxon>
        <taxon>Rhododendron</taxon>
    </lineage>
</organism>
<gene>
    <name evidence="1" type="ORF">RHMOL_Rhmol07G0199000</name>
</gene>
<dbReference type="Proteomes" id="UP001062846">
    <property type="component" value="Chromosome 7"/>
</dbReference>
<reference evidence="1" key="1">
    <citation type="submission" date="2022-02" db="EMBL/GenBank/DDBJ databases">
        <title>Plant Genome Project.</title>
        <authorList>
            <person name="Zhang R.-G."/>
        </authorList>
    </citation>
    <scope>NUCLEOTIDE SEQUENCE</scope>
    <source>
        <strain evidence="1">AT1</strain>
    </source>
</reference>
<protein>
    <submittedName>
        <fullName evidence="1">Uncharacterized protein</fullName>
    </submittedName>
</protein>
<accession>A0ACC0N3N4</accession>
<comment type="caution">
    <text evidence="1">The sequence shown here is derived from an EMBL/GenBank/DDBJ whole genome shotgun (WGS) entry which is preliminary data.</text>
</comment>
<keyword evidence="2" id="KW-1185">Reference proteome</keyword>
<dbReference type="EMBL" id="CM046394">
    <property type="protein sequence ID" value="KAI8547476.1"/>
    <property type="molecule type" value="Genomic_DNA"/>
</dbReference>
<sequence length="83" mass="9245">MPKEGNIRENLELSTVIPTATLCVKWGMLLTLDSLSPSSTQKLGSYYLVLRSLPTTPGLRVMTNQQGRDSRGRLIRSRLRLTG</sequence>
<evidence type="ECO:0000313" key="2">
    <source>
        <dbReference type="Proteomes" id="UP001062846"/>
    </source>
</evidence>
<name>A0ACC0N3N4_RHOML</name>
<evidence type="ECO:0000313" key="1">
    <source>
        <dbReference type="EMBL" id="KAI8547476.1"/>
    </source>
</evidence>